<dbReference type="PIRSF" id="PIRSF028840">
    <property type="entry name" value="Mmp37"/>
    <property type="match status" value="1"/>
</dbReference>
<gene>
    <name evidence="19" type="ORF">CSSPTR1EN2_LOCUS11001</name>
</gene>
<comment type="pathway">
    <text evidence="4">Lipid metabolism.</text>
</comment>
<evidence type="ECO:0000256" key="8">
    <source>
        <dbReference type="ARBA" id="ARBA00022516"/>
    </source>
</evidence>
<evidence type="ECO:0000256" key="9">
    <source>
        <dbReference type="ARBA" id="ARBA00022679"/>
    </source>
</evidence>
<keyword evidence="11" id="KW-0999">Mitochondrion inner membrane</keyword>
<comment type="similarity">
    <text evidence="5">Belongs to the TAM41 family.</text>
</comment>
<evidence type="ECO:0000256" key="4">
    <source>
        <dbReference type="ARBA" id="ARBA00005189"/>
    </source>
</evidence>
<protein>
    <recommendedName>
        <fullName evidence="7">Phosphatidate cytidylyltransferase, mitochondrial</fullName>
        <ecNumber evidence="6">2.7.7.41</ecNumber>
    </recommendedName>
    <alternativeName>
        <fullName evidence="18">CDP-diacylglycerol synthase</fullName>
    </alternativeName>
</protein>
<organism evidence="19 20">
    <name type="scientific">Sphagnum troendelagicum</name>
    <dbReference type="NCBI Taxonomy" id="128251"/>
    <lineage>
        <taxon>Eukaryota</taxon>
        <taxon>Viridiplantae</taxon>
        <taxon>Streptophyta</taxon>
        <taxon>Embryophyta</taxon>
        <taxon>Bryophyta</taxon>
        <taxon>Sphagnophytina</taxon>
        <taxon>Sphagnopsida</taxon>
        <taxon>Sphagnales</taxon>
        <taxon>Sphagnaceae</taxon>
        <taxon>Sphagnum</taxon>
    </lineage>
</organism>
<evidence type="ECO:0000256" key="15">
    <source>
        <dbReference type="ARBA" id="ARBA00023136"/>
    </source>
</evidence>
<keyword evidence="13" id="KW-0443">Lipid metabolism</keyword>
<name>A0ABP0U3X8_9BRYO</name>
<evidence type="ECO:0000256" key="10">
    <source>
        <dbReference type="ARBA" id="ARBA00022695"/>
    </source>
</evidence>
<dbReference type="EMBL" id="OZ019910">
    <property type="protein sequence ID" value="CAK9211771.1"/>
    <property type="molecule type" value="Genomic_DNA"/>
</dbReference>
<evidence type="ECO:0000256" key="14">
    <source>
        <dbReference type="ARBA" id="ARBA00023128"/>
    </source>
</evidence>
<dbReference type="PANTHER" id="PTHR13619">
    <property type="entry name" value="PHOSPHATIDATE CYTIDYLYLTRANSFERASE, MITOCHONDRIAL"/>
    <property type="match status" value="1"/>
</dbReference>
<comment type="pathway">
    <text evidence="3">Phospholipid metabolism; CDP-diacylglycerol biosynthesis; CDP-diacylglycerol from sn-glycerol 3-phosphate: step 3/3.</text>
</comment>
<keyword evidence="12" id="KW-0460">Magnesium</keyword>
<keyword evidence="9" id="KW-0808">Transferase</keyword>
<dbReference type="Pfam" id="PF09139">
    <property type="entry name" value="Tam41_Mmp37"/>
    <property type="match status" value="1"/>
</dbReference>
<keyword evidence="10" id="KW-0548">Nucleotidyltransferase</keyword>
<evidence type="ECO:0000256" key="11">
    <source>
        <dbReference type="ARBA" id="ARBA00022792"/>
    </source>
</evidence>
<keyword evidence="15" id="KW-0472">Membrane</keyword>
<accession>A0ABP0U3X8</accession>
<evidence type="ECO:0000256" key="7">
    <source>
        <dbReference type="ARBA" id="ARBA00018337"/>
    </source>
</evidence>
<comment type="cofactor">
    <cofactor evidence="1">
        <name>Mg(2+)</name>
        <dbReference type="ChEBI" id="CHEBI:18420"/>
    </cofactor>
</comment>
<dbReference type="EC" id="2.7.7.41" evidence="6"/>
<evidence type="ECO:0000256" key="3">
    <source>
        <dbReference type="ARBA" id="ARBA00005119"/>
    </source>
</evidence>
<proteinExistence type="inferred from homology"/>
<keyword evidence="17" id="KW-1208">Phospholipid metabolism</keyword>
<evidence type="ECO:0000256" key="13">
    <source>
        <dbReference type="ARBA" id="ARBA00023098"/>
    </source>
</evidence>
<sequence length="367" mass="40521">MSNAETDPDVWGNNAVSALEFLKEKKKEEELVDNLTAPLSDLPRIDCAFAYGSGVFPQPDNNHTSPTKEVPMVDYILGVSSPVEWHSQNIQQHPNHYSSWLAYFGGDFVTSVAENVGVGVHFNAFVPWHNKTIKYGVIGTETLLRDVSTWQRLYISGRLQKPVRYLVDHICLEELNESNLQSALCAALLLLPSEFSEEDLYATICGLSYTGDVRMFFAEDKNKVRKIVQGSASKFQDLYRGSISNVASTGALQLPTVFGADLQSRVFQDDSMSSRSSLLSSLPSSIMQQLAYRTGTKFDSTTAGYSEISEAVLCSKEGHAKMVRRAISSVVRASSFRQMVSGFLAAGGINAGQYVAQKVIKAWRSRQ</sequence>
<comment type="subcellular location">
    <subcellularLocation>
        <location evidence="2">Mitochondrion inner membrane</location>
        <topology evidence="2">Peripheral membrane protein</topology>
        <orientation evidence="2">Matrix side</orientation>
    </subcellularLocation>
</comment>
<evidence type="ECO:0000256" key="1">
    <source>
        <dbReference type="ARBA" id="ARBA00001946"/>
    </source>
</evidence>
<keyword evidence="16" id="KW-0594">Phospholipid biosynthesis</keyword>
<keyword evidence="20" id="KW-1185">Reference proteome</keyword>
<evidence type="ECO:0000256" key="18">
    <source>
        <dbReference type="ARBA" id="ARBA00029893"/>
    </source>
</evidence>
<evidence type="ECO:0000256" key="5">
    <source>
        <dbReference type="ARBA" id="ARBA00005458"/>
    </source>
</evidence>
<dbReference type="InterPro" id="IPR015222">
    <property type="entry name" value="Tam41"/>
</dbReference>
<keyword evidence="8" id="KW-0444">Lipid biosynthesis</keyword>
<evidence type="ECO:0000256" key="2">
    <source>
        <dbReference type="ARBA" id="ARBA00004443"/>
    </source>
</evidence>
<evidence type="ECO:0000313" key="19">
    <source>
        <dbReference type="EMBL" id="CAK9211771.1"/>
    </source>
</evidence>
<evidence type="ECO:0000313" key="20">
    <source>
        <dbReference type="Proteomes" id="UP001497512"/>
    </source>
</evidence>
<evidence type="ECO:0000256" key="12">
    <source>
        <dbReference type="ARBA" id="ARBA00022842"/>
    </source>
</evidence>
<dbReference type="PANTHER" id="PTHR13619:SF0">
    <property type="entry name" value="PHOSPHATIDATE CYTIDYLYLTRANSFERASE, MITOCHONDRIAL"/>
    <property type="match status" value="1"/>
</dbReference>
<evidence type="ECO:0000256" key="6">
    <source>
        <dbReference type="ARBA" id="ARBA00012487"/>
    </source>
</evidence>
<dbReference type="Proteomes" id="UP001497512">
    <property type="component" value="Chromosome 18"/>
</dbReference>
<evidence type="ECO:0000256" key="16">
    <source>
        <dbReference type="ARBA" id="ARBA00023209"/>
    </source>
</evidence>
<evidence type="ECO:0000256" key="17">
    <source>
        <dbReference type="ARBA" id="ARBA00023264"/>
    </source>
</evidence>
<keyword evidence="14" id="KW-0496">Mitochondrion</keyword>
<reference evidence="19" key="1">
    <citation type="submission" date="2024-02" db="EMBL/GenBank/DDBJ databases">
        <authorList>
            <consortium name="ELIXIR-Norway"/>
            <consortium name="Elixir Norway"/>
        </authorList>
    </citation>
    <scope>NUCLEOTIDE SEQUENCE</scope>
</reference>